<evidence type="ECO:0000256" key="17">
    <source>
        <dbReference type="ARBA" id="ARBA00024827"/>
    </source>
</evidence>
<keyword evidence="9 21" id="KW-0808">Transferase</keyword>
<dbReference type="Pfam" id="PF07730">
    <property type="entry name" value="HisKA_3"/>
    <property type="match status" value="1"/>
</dbReference>
<evidence type="ECO:0000256" key="7">
    <source>
        <dbReference type="ARBA" id="ARBA00022490"/>
    </source>
</evidence>
<dbReference type="InterPro" id="IPR050482">
    <property type="entry name" value="Sensor_HK_TwoCompSys"/>
</dbReference>
<keyword evidence="16" id="KW-0411">Iron-sulfur</keyword>
<evidence type="ECO:0000256" key="14">
    <source>
        <dbReference type="ARBA" id="ARBA00023004"/>
    </source>
</evidence>
<evidence type="ECO:0000256" key="11">
    <source>
        <dbReference type="ARBA" id="ARBA00022741"/>
    </source>
</evidence>
<evidence type="ECO:0000256" key="2">
    <source>
        <dbReference type="ARBA" id="ARBA00001966"/>
    </source>
</evidence>
<keyword evidence="10" id="KW-0479">Metal-binding</keyword>
<evidence type="ECO:0000259" key="20">
    <source>
        <dbReference type="PROSITE" id="PS50109"/>
    </source>
</evidence>
<evidence type="ECO:0000256" key="10">
    <source>
        <dbReference type="ARBA" id="ARBA00022723"/>
    </source>
</evidence>
<dbReference type="OrthoDB" id="9781904at2"/>
<evidence type="ECO:0000256" key="1">
    <source>
        <dbReference type="ARBA" id="ARBA00000085"/>
    </source>
</evidence>
<dbReference type="GO" id="GO:0051539">
    <property type="term" value="F:4 iron, 4 sulfur cluster binding"/>
    <property type="evidence" value="ECO:0007669"/>
    <property type="project" value="UniProtKB-KW"/>
</dbReference>
<keyword evidence="12 21" id="KW-0418">Kinase</keyword>
<evidence type="ECO:0000256" key="5">
    <source>
        <dbReference type="ARBA" id="ARBA00017322"/>
    </source>
</evidence>
<comment type="function">
    <text evidence="17">Member of the two-component regulatory system NreB/NreC involved in the control of dissimilatory nitrate/nitrite reduction in response to oxygen. NreB functions as a direct oxygen sensor histidine kinase which is autophosphorylated, in the absence of oxygen, probably at the conserved histidine residue, and transfers its phosphate group probably to a conserved aspartate residue of NreC. NreB/NreC activates the expression of the nitrate (narGHJI) and nitrite (nir) reductase operons, as well as the putative nitrate transporter gene narT.</text>
</comment>
<dbReference type="Gene3D" id="1.20.5.1930">
    <property type="match status" value="1"/>
</dbReference>
<dbReference type="PROSITE" id="PS50109">
    <property type="entry name" value="HIS_KIN"/>
    <property type="match status" value="1"/>
</dbReference>
<dbReference type="PRINTS" id="PR00344">
    <property type="entry name" value="BCTRLSENSOR"/>
</dbReference>
<accession>A0A2T0AV46</accession>
<evidence type="ECO:0000256" key="15">
    <source>
        <dbReference type="ARBA" id="ARBA00023012"/>
    </source>
</evidence>
<dbReference type="CDD" id="cd16917">
    <property type="entry name" value="HATPase_UhpB-NarQ-NarX-like"/>
    <property type="match status" value="1"/>
</dbReference>
<dbReference type="InterPro" id="IPR003594">
    <property type="entry name" value="HATPase_dom"/>
</dbReference>
<evidence type="ECO:0000256" key="13">
    <source>
        <dbReference type="ARBA" id="ARBA00022840"/>
    </source>
</evidence>
<keyword evidence="7" id="KW-0963">Cytoplasm</keyword>
<dbReference type="SMART" id="SM00387">
    <property type="entry name" value="HATPase_c"/>
    <property type="match status" value="1"/>
</dbReference>
<keyword evidence="19" id="KW-0472">Membrane</keyword>
<dbReference type="InterPro" id="IPR004358">
    <property type="entry name" value="Sig_transdc_His_kin-like_C"/>
</dbReference>
<dbReference type="GO" id="GO:0005737">
    <property type="term" value="C:cytoplasm"/>
    <property type="evidence" value="ECO:0007669"/>
    <property type="project" value="UniProtKB-SubCell"/>
</dbReference>
<feature type="domain" description="Histidine kinase" evidence="20">
    <location>
        <begin position="42"/>
        <end position="238"/>
    </location>
</feature>
<proteinExistence type="predicted"/>
<organism evidence="21 22">
    <name type="scientific">Neomoorella humiferrea</name>
    <dbReference type="NCBI Taxonomy" id="676965"/>
    <lineage>
        <taxon>Bacteria</taxon>
        <taxon>Bacillati</taxon>
        <taxon>Bacillota</taxon>
        <taxon>Clostridia</taxon>
        <taxon>Neomoorellales</taxon>
        <taxon>Neomoorellaceae</taxon>
        <taxon>Neomoorella</taxon>
    </lineage>
</organism>
<dbReference type="PANTHER" id="PTHR24421:SF10">
    <property type="entry name" value="NITRATE_NITRITE SENSOR PROTEIN NARQ"/>
    <property type="match status" value="1"/>
</dbReference>
<sequence>MAVFWALFPLTSLFFLYATLVRLLLNKIITAQESERQRIARELHDETSQSLSALLVGLKTAATMAGQKEEGVENILEELKEGVNQALKELHRIIYDLRPSLLDDLGLIPALRWYLETKLKPTGICLNFNIGGNPGRLPAEIEIAIFRITQEAVTNIIKYASARQVAVELHFFQDEIKLQVKDDGCGFDMEAVMNPRNARRPLGILGMKERARLLGGDLEVRTAAGQGTEINVTLPVSKEEGYNGHQGFDC</sequence>
<dbReference type="Proteomes" id="UP000238415">
    <property type="component" value="Unassembled WGS sequence"/>
</dbReference>
<keyword evidence="14" id="KW-0408">Iron</keyword>
<keyword evidence="6" id="KW-0004">4Fe-4S</keyword>
<dbReference type="SUPFAM" id="SSF55874">
    <property type="entry name" value="ATPase domain of HSP90 chaperone/DNA topoisomerase II/histidine kinase"/>
    <property type="match status" value="1"/>
</dbReference>
<dbReference type="GO" id="GO:0005524">
    <property type="term" value="F:ATP binding"/>
    <property type="evidence" value="ECO:0007669"/>
    <property type="project" value="UniProtKB-KW"/>
</dbReference>
<comment type="cofactor">
    <cofactor evidence="2">
        <name>[4Fe-4S] cluster</name>
        <dbReference type="ChEBI" id="CHEBI:49883"/>
    </cofactor>
</comment>
<feature type="transmembrane region" description="Helical" evidence="19">
    <location>
        <begin position="6"/>
        <end position="25"/>
    </location>
</feature>
<dbReference type="GO" id="GO:0000155">
    <property type="term" value="F:phosphorelay sensor kinase activity"/>
    <property type="evidence" value="ECO:0007669"/>
    <property type="project" value="InterPro"/>
</dbReference>
<comment type="subcellular location">
    <subcellularLocation>
        <location evidence="3">Cytoplasm</location>
    </subcellularLocation>
</comment>
<dbReference type="Gene3D" id="3.30.565.10">
    <property type="entry name" value="Histidine kinase-like ATPase, C-terminal domain"/>
    <property type="match status" value="1"/>
</dbReference>
<dbReference type="GO" id="GO:0046872">
    <property type="term" value="F:metal ion binding"/>
    <property type="evidence" value="ECO:0007669"/>
    <property type="project" value="UniProtKB-KW"/>
</dbReference>
<evidence type="ECO:0000313" key="22">
    <source>
        <dbReference type="Proteomes" id="UP000238415"/>
    </source>
</evidence>
<evidence type="ECO:0000256" key="12">
    <source>
        <dbReference type="ARBA" id="ARBA00022777"/>
    </source>
</evidence>
<keyword evidence="19" id="KW-0812">Transmembrane</keyword>
<dbReference type="InterPro" id="IPR005467">
    <property type="entry name" value="His_kinase_dom"/>
</dbReference>
<evidence type="ECO:0000313" key="21">
    <source>
        <dbReference type="EMBL" id="PRR74426.1"/>
    </source>
</evidence>
<comment type="catalytic activity">
    <reaction evidence="1">
        <text>ATP + protein L-histidine = ADP + protein N-phospho-L-histidine.</text>
        <dbReference type="EC" id="2.7.13.3"/>
    </reaction>
</comment>
<reference evidence="21 22" key="1">
    <citation type="submission" date="2018-03" db="EMBL/GenBank/DDBJ databases">
        <title>Genome sequence of Moorella humiferrea DSM 23265.</title>
        <authorList>
            <person name="Poehlein A."/>
            <person name="Daniel R."/>
        </authorList>
    </citation>
    <scope>NUCLEOTIDE SEQUENCE [LARGE SCALE GENOMIC DNA]</scope>
    <source>
        <strain evidence="21 22">DSM 23265</strain>
    </source>
</reference>
<evidence type="ECO:0000256" key="19">
    <source>
        <dbReference type="SAM" id="Phobius"/>
    </source>
</evidence>
<name>A0A2T0AV46_9FIRM</name>
<dbReference type="GO" id="GO:0016020">
    <property type="term" value="C:membrane"/>
    <property type="evidence" value="ECO:0007669"/>
    <property type="project" value="InterPro"/>
</dbReference>
<dbReference type="EC" id="2.7.13.3" evidence="4"/>
<keyword evidence="22" id="KW-1185">Reference proteome</keyword>
<keyword evidence="13" id="KW-0067">ATP-binding</keyword>
<keyword evidence="11" id="KW-0547">Nucleotide-binding</keyword>
<dbReference type="PANTHER" id="PTHR24421">
    <property type="entry name" value="NITRATE/NITRITE SENSOR PROTEIN NARX-RELATED"/>
    <property type="match status" value="1"/>
</dbReference>
<evidence type="ECO:0000256" key="6">
    <source>
        <dbReference type="ARBA" id="ARBA00022485"/>
    </source>
</evidence>
<dbReference type="InterPro" id="IPR036890">
    <property type="entry name" value="HATPase_C_sf"/>
</dbReference>
<dbReference type="InterPro" id="IPR011712">
    <property type="entry name" value="Sig_transdc_His_kin_sub3_dim/P"/>
</dbReference>
<dbReference type="AlphaFoldDB" id="A0A2T0AV46"/>
<dbReference type="GO" id="GO:0046983">
    <property type="term" value="F:protein dimerization activity"/>
    <property type="evidence" value="ECO:0007669"/>
    <property type="project" value="InterPro"/>
</dbReference>
<evidence type="ECO:0000256" key="4">
    <source>
        <dbReference type="ARBA" id="ARBA00012438"/>
    </source>
</evidence>
<keyword evidence="8" id="KW-0597">Phosphoprotein</keyword>
<keyword evidence="15" id="KW-0902">Two-component regulatory system</keyword>
<keyword evidence="19" id="KW-1133">Transmembrane helix</keyword>
<comment type="caution">
    <text evidence="21">The sequence shown here is derived from an EMBL/GenBank/DDBJ whole genome shotgun (WGS) entry which is preliminary data.</text>
</comment>
<evidence type="ECO:0000256" key="16">
    <source>
        <dbReference type="ARBA" id="ARBA00023014"/>
    </source>
</evidence>
<dbReference type="EMBL" id="PVXM01000009">
    <property type="protein sequence ID" value="PRR74426.1"/>
    <property type="molecule type" value="Genomic_DNA"/>
</dbReference>
<evidence type="ECO:0000256" key="9">
    <source>
        <dbReference type="ARBA" id="ARBA00022679"/>
    </source>
</evidence>
<gene>
    <name evidence="21" type="primary">degS_3</name>
    <name evidence="21" type="ORF">MOHU_08390</name>
</gene>
<protein>
    <recommendedName>
        <fullName evidence="5">Oxygen sensor histidine kinase NreB</fullName>
        <ecNumber evidence="4">2.7.13.3</ecNumber>
    </recommendedName>
    <alternativeName>
        <fullName evidence="18">Nitrogen regulation protein B</fullName>
    </alternativeName>
</protein>
<evidence type="ECO:0000256" key="18">
    <source>
        <dbReference type="ARBA" id="ARBA00030800"/>
    </source>
</evidence>
<dbReference type="Pfam" id="PF02518">
    <property type="entry name" value="HATPase_c"/>
    <property type="match status" value="1"/>
</dbReference>
<evidence type="ECO:0000256" key="8">
    <source>
        <dbReference type="ARBA" id="ARBA00022553"/>
    </source>
</evidence>
<evidence type="ECO:0000256" key="3">
    <source>
        <dbReference type="ARBA" id="ARBA00004496"/>
    </source>
</evidence>